<keyword evidence="1" id="KW-0812">Transmembrane</keyword>
<dbReference type="RefSeq" id="WP_261851084.1">
    <property type="nucleotide sequence ID" value="NZ_BQXY01000001.1"/>
</dbReference>
<sequence length="201" mass="23829">MLRFFLFDIVIILIVIISYYYLFPQEDLIDISKIPKSFFIESLNRICIQNNNECAAFSSAFVLRHFGIEADGNELYKNYPKKLLDGTISPKGIIKYFKRNNYNASFFKGNINTLKKQISNGTPIITLVKVFPDKRYLHYVPVVGYDEEYIYLADSLKFTINCNKRNYNRKISINDFQTIWRTWVPFYKNTYIVVCKREKNK</sequence>
<dbReference type="Proteomes" id="UP001057868">
    <property type="component" value="Unassembled WGS sequence"/>
</dbReference>
<evidence type="ECO:0000259" key="2">
    <source>
        <dbReference type="Pfam" id="PF13529"/>
    </source>
</evidence>
<dbReference type="InterPro" id="IPR039564">
    <property type="entry name" value="Peptidase_C39-like"/>
</dbReference>
<gene>
    <name evidence="3" type="ORF">CFOLD11_08890</name>
</gene>
<protein>
    <recommendedName>
        <fullName evidence="2">Peptidase C39-like domain-containing protein</fullName>
    </recommendedName>
</protein>
<feature type="transmembrane region" description="Helical" evidence="1">
    <location>
        <begin position="5"/>
        <end position="23"/>
    </location>
</feature>
<feature type="domain" description="Peptidase C39-like" evidence="2">
    <location>
        <begin position="50"/>
        <end position="155"/>
    </location>
</feature>
<evidence type="ECO:0000313" key="4">
    <source>
        <dbReference type="Proteomes" id="UP001057868"/>
    </source>
</evidence>
<name>A0A9W6D9W5_9CLOT</name>
<keyword evidence="4" id="KW-1185">Reference proteome</keyword>
<dbReference type="EMBL" id="BQXY01000001">
    <property type="protein sequence ID" value="GKU24063.1"/>
    <property type="molecule type" value="Genomic_DNA"/>
</dbReference>
<dbReference type="Gene3D" id="3.90.70.10">
    <property type="entry name" value="Cysteine proteinases"/>
    <property type="match status" value="1"/>
</dbReference>
<keyword evidence="1" id="KW-0472">Membrane</keyword>
<reference evidence="3" key="1">
    <citation type="journal article" date="2023" name="Int. J. Syst. Evol. Microbiol.">
        <title>&lt;i&gt;Clostridium folliculivorans&lt;/i&gt; sp. nov., isolated from soil samples of an organic paddy in Japan.</title>
        <authorList>
            <person name="Tazawa J."/>
            <person name="Kobayashi H."/>
            <person name="Tanizawa Y."/>
            <person name="Uchino A."/>
            <person name="Tanaka F."/>
            <person name="Urashima Y."/>
            <person name="Miura S."/>
            <person name="Sakamoto M."/>
            <person name="Ohkuma M."/>
            <person name="Tohno M."/>
        </authorList>
    </citation>
    <scope>NUCLEOTIDE SEQUENCE</scope>
    <source>
        <strain evidence="3">D1-1</strain>
    </source>
</reference>
<dbReference type="AlphaFoldDB" id="A0A9W6D9W5"/>
<dbReference type="Pfam" id="PF13529">
    <property type="entry name" value="Peptidase_C39_2"/>
    <property type="match status" value="1"/>
</dbReference>
<comment type="caution">
    <text evidence="3">The sequence shown here is derived from an EMBL/GenBank/DDBJ whole genome shotgun (WGS) entry which is preliminary data.</text>
</comment>
<dbReference type="InterPro" id="IPR038765">
    <property type="entry name" value="Papain-like_cys_pep_sf"/>
</dbReference>
<keyword evidence="1" id="KW-1133">Transmembrane helix</keyword>
<organism evidence="3 4">
    <name type="scientific">Clostridium folliculivorans</name>
    <dbReference type="NCBI Taxonomy" id="2886038"/>
    <lineage>
        <taxon>Bacteria</taxon>
        <taxon>Bacillati</taxon>
        <taxon>Bacillota</taxon>
        <taxon>Clostridia</taxon>
        <taxon>Eubacteriales</taxon>
        <taxon>Clostridiaceae</taxon>
        <taxon>Clostridium</taxon>
    </lineage>
</organism>
<evidence type="ECO:0000256" key="1">
    <source>
        <dbReference type="SAM" id="Phobius"/>
    </source>
</evidence>
<evidence type="ECO:0000313" key="3">
    <source>
        <dbReference type="EMBL" id="GKU24063.1"/>
    </source>
</evidence>
<accession>A0A9W6D9W5</accession>
<proteinExistence type="predicted"/>
<dbReference type="SUPFAM" id="SSF54001">
    <property type="entry name" value="Cysteine proteinases"/>
    <property type="match status" value="1"/>
</dbReference>